<gene>
    <name evidence="3" type="ORF">TEHN7118_1199</name>
</gene>
<evidence type="ECO:0000256" key="1">
    <source>
        <dbReference type="ARBA" id="ARBA00006763"/>
    </source>
</evidence>
<proteinExistence type="inferred from homology"/>
<organism evidence="3 4">
    <name type="scientific">Tetragenococcus halophilus subsp. halophilus</name>
    <dbReference type="NCBI Taxonomy" id="1513897"/>
    <lineage>
        <taxon>Bacteria</taxon>
        <taxon>Bacillati</taxon>
        <taxon>Bacillota</taxon>
        <taxon>Bacilli</taxon>
        <taxon>Lactobacillales</taxon>
        <taxon>Enterococcaceae</taxon>
        <taxon>Tetragenococcus</taxon>
    </lineage>
</organism>
<comment type="similarity">
    <text evidence="1 2">Belongs to the LOG family.</text>
</comment>
<evidence type="ECO:0000313" key="3">
    <source>
        <dbReference type="EMBL" id="GBD68393.1"/>
    </source>
</evidence>
<reference evidence="3 4" key="1">
    <citation type="submission" date="2016-05" db="EMBL/GenBank/DDBJ databases">
        <title>Whole genome sequencing of Tetragenococcus halophilus subsp. halophilus NISL 7118.</title>
        <authorList>
            <person name="Shiwa Y."/>
            <person name="Nishimura I."/>
            <person name="Yoshikawa H."/>
            <person name="Koyama Y."/>
            <person name="Oguma T."/>
        </authorList>
    </citation>
    <scope>NUCLEOTIDE SEQUENCE [LARGE SCALE GENOMIC DNA]</scope>
    <source>
        <strain evidence="3 4">NISL 7118</strain>
    </source>
</reference>
<evidence type="ECO:0000256" key="2">
    <source>
        <dbReference type="RuleBase" id="RU363015"/>
    </source>
</evidence>
<dbReference type="InterPro" id="IPR005269">
    <property type="entry name" value="LOG"/>
</dbReference>
<dbReference type="EC" id="3.2.2.n1" evidence="2"/>
<dbReference type="GO" id="GO:0016799">
    <property type="term" value="F:hydrolase activity, hydrolyzing N-glycosyl compounds"/>
    <property type="evidence" value="ECO:0007669"/>
    <property type="project" value="TreeGrafter"/>
</dbReference>
<dbReference type="InterPro" id="IPR031100">
    <property type="entry name" value="LOG_fam"/>
</dbReference>
<dbReference type="Pfam" id="PF03641">
    <property type="entry name" value="Lysine_decarbox"/>
    <property type="match status" value="1"/>
</dbReference>
<evidence type="ECO:0000313" key="4">
    <source>
        <dbReference type="Proteomes" id="UP000236214"/>
    </source>
</evidence>
<dbReference type="PANTHER" id="PTHR31223">
    <property type="entry name" value="LOG FAMILY PROTEIN YJL055W"/>
    <property type="match status" value="1"/>
</dbReference>
<dbReference type="GO" id="GO:0009691">
    <property type="term" value="P:cytokinin biosynthetic process"/>
    <property type="evidence" value="ECO:0007669"/>
    <property type="project" value="UniProtKB-UniRule"/>
</dbReference>
<comment type="caution">
    <text evidence="3">The sequence shown here is derived from an EMBL/GenBank/DDBJ whole genome shotgun (WGS) entry which is preliminary data.</text>
</comment>
<dbReference type="AlphaFoldDB" id="A0A2H6CLP2"/>
<keyword evidence="2" id="KW-0378">Hydrolase</keyword>
<dbReference type="NCBIfam" id="TIGR00730">
    <property type="entry name" value="Rossman fold protein, TIGR00730 family"/>
    <property type="match status" value="1"/>
</dbReference>
<dbReference type="Gene3D" id="3.40.50.450">
    <property type="match status" value="1"/>
</dbReference>
<dbReference type="EMBL" id="BDEC01000044">
    <property type="protein sequence ID" value="GBD68393.1"/>
    <property type="molecule type" value="Genomic_DNA"/>
</dbReference>
<name>A0A2H6CLP2_TETHA</name>
<dbReference type="Proteomes" id="UP000236214">
    <property type="component" value="Unassembled WGS sequence"/>
</dbReference>
<sequence length="194" mass="21609">MEIEGSFYLNITVYSGANRGNQAIFEQSAIELGSWIAKNNNTLVYGGGKAGLMGSLADTVLHSGGKAIGVIPTFLKNRELAHQNLTKLYVVESMSERKDKMASLAEAFIALPGGPGTLEEITEMVSWARIGQNPNPCIFYNVNNYYGAIENFYDHMVINEFLTKEDRSKILFSSSFDEINSFIENYEPPLVRQY</sequence>
<keyword evidence="4" id="KW-1185">Reference proteome</keyword>
<dbReference type="PANTHER" id="PTHR31223:SF70">
    <property type="entry name" value="LOG FAMILY PROTEIN YJL055W"/>
    <property type="match status" value="1"/>
</dbReference>
<keyword evidence="2" id="KW-0203">Cytokinin biosynthesis</keyword>
<dbReference type="GO" id="GO:0005829">
    <property type="term" value="C:cytosol"/>
    <property type="evidence" value="ECO:0007669"/>
    <property type="project" value="TreeGrafter"/>
</dbReference>
<protein>
    <recommendedName>
        <fullName evidence="2">Cytokinin riboside 5'-monophosphate phosphoribohydrolase</fullName>
        <ecNumber evidence="2">3.2.2.n1</ecNumber>
    </recommendedName>
</protein>
<accession>A0A2H6CLP2</accession>
<dbReference type="SUPFAM" id="SSF102405">
    <property type="entry name" value="MCP/YpsA-like"/>
    <property type="match status" value="1"/>
</dbReference>